<organism evidence="1 2">
    <name type="scientific">Ostreobium quekettii</name>
    <dbReference type="NCBI Taxonomy" id="121088"/>
    <lineage>
        <taxon>Eukaryota</taxon>
        <taxon>Viridiplantae</taxon>
        <taxon>Chlorophyta</taxon>
        <taxon>core chlorophytes</taxon>
        <taxon>Ulvophyceae</taxon>
        <taxon>TCBD clade</taxon>
        <taxon>Bryopsidales</taxon>
        <taxon>Ostreobineae</taxon>
        <taxon>Ostreobiaceae</taxon>
        <taxon>Ostreobium</taxon>
    </lineage>
</organism>
<comment type="caution">
    <text evidence="1">The sequence shown here is derived from an EMBL/GenBank/DDBJ whole genome shotgun (WGS) entry which is preliminary data.</text>
</comment>
<keyword evidence="2" id="KW-1185">Reference proteome</keyword>
<dbReference type="PANTHER" id="PTHR34044:SF1">
    <property type="entry name" value="NUCLEAR PROTEIN"/>
    <property type="match status" value="1"/>
</dbReference>
<evidence type="ECO:0000313" key="1">
    <source>
        <dbReference type="EMBL" id="CAD7696875.1"/>
    </source>
</evidence>
<accession>A0A8S1ITA6</accession>
<dbReference type="PANTHER" id="PTHR34044">
    <property type="entry name" value="NUCLEAR PROTEIN"/>
    <property type="match status" value="1"/>
</dbReference>
<sequence length="163" mass="16843">MLLQACALGRACAPAVNGQHASLALLSIRRPGGAAARPERFGRQIAPISGRTPMSCAASSTAEAVTIVGGGRIGSALVDMCKGPVKLVKRGEPIGDDETTGPIIVCTRNDALGDVLEATPKQRWEGAFGISVLNLQHAQFVQARGIHMTSTCRCGSYAACAKS</sequence>
<dbReference type="AlphaFoldDB" id="A0A8S1ITA6"/>
<evidence type="ECO:0000313" key="2">
    <source>
        <dbReference type="Proteomes" id="UP000708148"/>
    </source>
</evidence>
<name>A0A8S1ITA6_9CHLO</name>
<protein>
    <submittedName>
        <fullName evidence="1">Uncharacterized protein</fullName>
    </submittedName>
</protein>
<dbReference type="Proteomes" id="UP000708148">
    <property type="component" value="Unassembled WGS sequence"/>
</dbReference>
<dbReference type="OrthoDB" id="38730at2759"/>
<gene>
    <name evidence="1" type="ORF">OSTQU699_LOCUS2236</name>
</gene>
<proteinExistence type="predicted"/>
<dbReference type="EMBL" id="CAJHUC010000560">
    <property type="protein sequence ID" value="CAD7696875.1"/>
    <property type="molecule type" value="Genomic_DNA"/>
</dbReference>
<reference evidence="1" key="1">
    <citation type="submission" date="2020-12" db="EMBL/GenBank/DDBJ databases">
        <authorList>
            <person name="Iha C."/>
        </authorList>
    </citation>
    <scope>NUCLEOTIDE SEQUENCE</scope>
</reference>